<keyword evidence="2 4" id="KW-0863">Zinc-finger</keyword>
<dbReference type="InterPro" id="IPR002893">
    <property type="entry name" value="Znf_MYND"/>
</dbReference>
<name>A0ABR3VAR0_HUMIN</name>
<evidence type="ECO:0000256" key="2">
    <source>
        <dbReference type="ARBA" id="ARBA00022771"/>
    </source>
</evidence>
<sequence>MPLPDFISPTTFPPFTALPFKSSTDDDESNDDEDYYLLAQISQNMTLTKPTLILTDSTSTTFALVFDSRPGAGLETLDLRRMGLKPGATLCLRGARRGLPPSKEGGAGAERNGKQGHVVVSREEEGRVKAIPAGLDKVVALGGWLRRRDLQREKKCESCGKGSGGGGGGGEEEGGKGLKKCTGCGEVEYCSKECQITAWNEGHKADCKVIKAIRSIWP</sequence>
<evidence type="ECO:0000256" key="4">
    <source>
        <dbReference type="PROSITE-ProRule" id="PRU00134"/>
    </source>
</evidence>
<dbReference type="PROSITE" id="PS50865">
    <property type="entry name" value="ZF_MYND_2"/>
    <property type="match status" value="1"/>
</dbReference>
<dbReference type="Proteomes" id="UP001583172">
    <property type="component" value="Unassembled WGS sequence"/>
</dbReference>
<comment type="caution">
    <text evidence="7">The sequence shown here is derived from an EMBL/GenBank/DDBJ whole genome shotgun (WGS) entry which is preliminary data.</text>
</comment>
<evidence type="ECO:0000256" key="3">
    <source>
        <dbReference type="ARBA" id="ARBA00022833"/>
    </source>
</evidence>
<evidence type="ECO:0000313" key="7">
    <source>
        <dbReference type="EMBL" id="KAL1838471.1"/>
    </source>
</evidence>
<feature type="region of interest" description="Disordered" evidence="5">
    <location>
        <begin position="157"/>
        <end position="176"/>
    </location>
</feature>
<organism evidence="7 8">
    <name type="scientific">Humicola insolens</name>
    <name type="common">Soft-rot fungus</name>
    <dbReference type="NCBI Taxonomy" id="85995"/>
    <lineage>
        <taxon>Eukaryota</taxon>
        <taxon>Fungi</taxon>
        <taxon>Dikarya</taxon>
        <taxon>Ascomycota</taxon>
        <taxon>Pezizomycotina</taxon>
        <taxon>Sordariomycetes</taxon>
        <taxon>Sordariomycetidae</taxon>
        <taxon>Sordariales</taxon>
        <taxon>Chaetomiaceae</taxon>
        <taxon>Mycothermus</taxon>
    </lineage>
</organism>
<keyword evidence="1" id="KW-0479">Metal-binding</keyword>
<evidence type="ECO:0000313" key="8">
    <source>
        <dbReference type="Proteomes" id="UP001583172"/>
    </source>
</evidence>
<evidence type="ECO:0000256" key="1">
    <source>
        <dbReference type="ARBA" id="ARBA00022723"/>
    </source>
</evidence>
<protein>
    <recommendedName>
        <fullName evidence="6">MYND-type domain-containing protein</fullName>
    </recommendedName>
</protein>
<evidence type="ECO:0000259" key="6">
    <source>
        <dbReference type="PROSITE" id="PS50865"/>
    </source>
</evidence>
<feature type="region of interest" description="Disordered" evidence="5">
    <location>
        <begin position="93"/>
        <end position="116"/>
    </location>
</feature>
<feature type="domain" description="MYND-type" evidence="6">
    <location>
        <begin position="156"/>
        <end position="207"/>
    </location>
</feature>
<dbReference type="SUPFAM" id="SSF144232">
    <property type="entry name" value="HIT/MYND zinc finger-like"/>
    <property type="match status" value="1"/>
</dbReference>
<dbReference type="EMBL" id="JAZGSY010000212">
    <property type="protein sequence ID" value="KAL1838471.1"/>
    <property type="molecule type" value="Genomic_DNA"/>
</dbReference>
<keyword evidence="3" id="KW-0862">Zinc</keyword>
<evidence type="ECO:0000256" key="5">
    <source>
        <dbReference type="SAM" id="MobiDB-lite"/>
    </source>
</evidence>
<reference evidence="7 8" key="1">
    <citation type="journal article" date="2024" name="Commun. Biol.">
        <title>Comparative genomic analysis of thermophilic fungi reveals convergent evolutionary adaptations and gene losses.</title>
        <authorList>
            <person name="Steindorff A.S."/>
            <person name="Aguilar-Pontes M.V."/>
            <person name="Robinson A.J."/>
            <person name="Andreopoulos B."/>
            <person name="LaButti K."/>
            <person name="Kuo A."/>
            <person name="Mondo S."/>
            <person name="Riley R."/>
            <person name="Otillar R."/>
            <person name="Haridas S."/>
            <person name="Lipzen A."/>
            <person name="Grimwood J."/>
            <person name="Schmutz J."/>
            <person name="Clum A."/>
            <person name="Reid I.D."/>
            <person name="Moisan M.C."/>
            <person name="Butler G."/>
            <person name="Nguyen T.T.M."/>
            <person name="Dewar K."/>
            <person name="Conant G."/>
            <person name="Drula E."/>
            <person name="Henrissat B."/>
            <person name="Hansel C."/>
            <person name="Singer S."/>
            <person name="Hutchinson M.I."/>
            <person name="de Vries R.P."/>
            <person name="Natvig D.O."/>
            <person name="Powell A.J."/>
            <person name="Tsang A."/>
            <person name="Grigoriev I.V."/>
        </authorList>
    </citation>
    <scope>NUCLEOTIDE SEQUENCE [LARGE SCALE GENOMIC DNA]</scope>
    <source>
        <strain evidence="7 8">CBS 620.91</strain>
    </source>
</reference>
<proteinExistence type="predicted"/>
<accession>A0ABR3VAR0</accession>
<dbReference type="Pfam" id="PF01753">
    <property type="entry name" value="zf-MYND"/>
    <property type="match status" value="1"/>
</dbReference>
<dbReference type="Gene3D" id="6.10.140.2220">
    <property type="match status" value="1"/>
</dbReference>
<gene>
    <name evidence="7" type="ORF">VTJ49DRAFT_2639</name>
</gene>
<keyword evidence="8" id="KW-1185">Reference proteome</keyword>